<dbReference type="EMBL" id="JAVLVU010000001">
    <property type="protein sequence ID" value="MDT3402637.1"/>
    <property type="molecule type" value="Genomic_DNA"/>
</dbReference>
<reference evidence="2" key="1">
    <citation type="submission" date="2023-07" db="EMBL/GenBank/DDBJ databases">
        <title>Functional and genomic diversity of the sorghum phyllosphere microbiome.</title>
        <authorList>
            <person name="Shade A."/>
        </authorList>
    </citation>
    <scope>NUCLEOTIDE SEQUENCE [LARGE SCALE GENOMIC DNA]</scope>
    <source>
        <strain evidence="2">SORGH_AS_0422</strain>
    </source>
</reference>
<organism evidence="1 2">
    <name type="scientific">Mucilaginibacter terrae</name>
    <dbReference type="NCBI Taxonomy" id="1955052"/>
    <lineage>
        <taxon>Bacteria</taxon>
        <taxon>Pseudomonadati</taxon>
        <taxon>Bacteroidota</taxon>
        <taxon>Sphingobacteriia</taxon>
        <taxon>Sphingobacteriales</taxon>
        <taxon>Sphingobacteriaceae</taxon>
        <taxon>Mucilaginibacter</taxon>
    </lineage>
</organism>
<dbReference type="RefSeq" id="WP_311949290.1">
    <property type="nucleotide sequence ID" value="NZ_JAVLVU010000001.1"/>
</dbReference>
<sequence length="64" mass="7187">MTNEEVVAALKIVAETGKVKDISKEDLQSLKEYNLVTPVEDEKTKKISYALTKKGRVMFKANSK</sequence>
<keyword evidence="2" id="KW-1185">Reference proteome</keyword>
<protein>
    <submittedName>
        <fullName evidence="1">Uncharacterized protein</fullName>
    </submittedName>
</protein>
<accession>A0ABU3GUJ8</accession>
<evidence type="ECO:0000313" key="2">
    <source>
        <dbReference type="Proteomes" id="UP001258315"/>
    </source>
</evidence>
<dbReference type="Proteomes" id="UP001258315">
    <property type="component" value="Unassembled WGS sequence"/>
</dbReference>
<comment type="caution">
    <text evidence="1">The sequence shown here is derived from an EMBL/GenBank/DDBJ whole genome shotgun (WGS) entry which is preliminary data.</text>
</comment>
<proteinExistence type="predicted"/>
<evidence type="ECO:0000313" key="1">
    <source>
        <dbReference type="EMBL" id="MDT3402637.1"/>
    </source>
</evidence>
<gene>
    <name evidence="1" type="ORF">QE417_001709</name>
</gene>
<name>A0ABU3GUJ8_9SPHI</name>